<accession>A0A6A6B2G8</accession>
<reference evidence="2" key="1">
    <citation type="journal article" date="2020" name="Stud. Mycol.">
        <title>101 Dothideomycetes genomes: a test case for predicting lifestyles and emergence of pathogens.</title>
        <authorList>
            <person name="Haridas S."/>
            <person name="Albert R."/>
            <person name="Binder M."/>
            <person name="Bloem J."/>
            <person name="Labutti K."/>
            <person name="Salamov A."/>
            <person name="Andreopoulos B."/>
            <person name="Baker S."/>
            <person name="Barry K."/>
            <person name="Bills G."/>
            <person name="Bluhm B."/>
            <person name="Cannon C."/>
            <person name="Castanera R."/>
            <person name="Culley D."/>
            <person name="Daum C."/>
            <person name="Ezra D."/>
            <person name="Gonzalez J."/>
            <person name="Henrissat B."/>
            <person name="Kuo A."/>
            <person name="Liang C."/>
            <person name="Lipzen A."/>
            <person name="Lutzoni F."/>
            <person name="Magnuson J."/>
            <person name="Mondo S."/>
            <person name="Nolan M."/>
            <person name="Ohm R."/>
            <person name="Pangilinan J."/>
            <person name="Park H.-J."/>
            <person name="Ramirez L."/>
            <person name="Alfaro M."/>
            <person name="Sun H."/>
            <person name="Tritt A."/>
            <person name="Yoshinaga Y."/>
            <person name="Zwiers L.-H."/>
            <person name="Turgeon B."/>
            <person name="Goodwin S."/>
            <person name="Spatafora J."/>
            <person name="Crous P."/>
            <person name="Grigoriev I."/>
        </authorList>
    </citation>
    <scope>NUCLEOTIDE SEQUENCE</scope>
    <source>
        <strain evidence="2">CBS 121167</strain>
    </source>
</reference>
<name>A0A6A6B2G8_9PEZI</name>
<dbReference type="EMBL" id="ML995498">
    <property type="protein sequence ID" value="KAF2138016.1"/>
    <property type="molecule type" value="Genomic_DNA"/>
</dbReference>
<proteinExistence type="predicted"/>
<dbReference type="RefSeq" id="XP_033393729.1">
    <property type="nucleotide sequence ID" value="XM_033541107.1"/>
</dbReference>
<dbReference type="AlphaFoldDB" id="A0A6A6B2G8"/>
<organism evidence="2 3">
    <name type="scientific">Aplosporella prunicola CBS 121167</name>
    <dbReference type="NCBI Taxonomy" id="1176127"/>
    <lineage>
        <taxon>Eukaryota</taxon>
        <taxon>Fungi</taxon>
        <taxon>Dikarya</taxon>
        <taxon>Ascomycota</taxon>
        <taxon>Pezizomycotina</taxon>
        <taxon>Dothideomycetes</taxon>
        <taxon>Dothideomycetes incertae sedis</taxon>
        <taxon>Botryosphaeriales</taxon>
        <taxon>Aplosporellaceae</taxon>
        <taxon>Aplosporella</taxon>
    </lineage>
</organism>
<keyword evidence="1" id="KW-0812">Transmembrane</keyword>
<gene>
    <name evidence="2" type="ORF">K452DRAFT_291048</name>
</gene>
<keyword evidence="1" id="KW-0472">Membrane</keyword>
<protein>
    <submittedName>
        <fullName evidence="2">Uncharacterized protein</fullName>
    </submittedName>
</protein>
<keyword evidence="3" id="KW-1185">Reference proteome</keyword>
<dbReference type="GeneID" id="54298603"/>
<evidence type="ECO:0000313" key="3">
    <source>
        <dbReference type="Proteomes" id="UP000799438"/>
    </source>
</evidence>
<evidence type="ECO:0000313" key="2">
    <source>
        <dbReference type="EMBL" id="KAF2138016.1"/>
    </source>
</evidence>
<feature type="transmembrane region" description="Helical" evidence="1">
    <location>
        <begin position="20"/>
        <end position="38"/>
    </location>
</feature>
<evidence type="ECO:0000256" key="1">
    <source>
        <dbReference type="SAM" id="Phobius"/>
    </source>
</evidence>
<keyword evidence="1" id="KW-1133">Transmembrane helix</keyword>
<dbReference type="Proteomes" id="UP000799438">
    <property type="component" value="Unassembled WGS sequence"/>
</dbReference>
<sequence>MFASATHEGHRQPTISNNAFLFGVLSSVATGFTLDVFFHDTGYLVLSAQAFAARRTHVIAHESWW</sequence>